<dbReference type="SUPFAM" id="SSF51430">
    <property type="entry name" value="NAD(P)-linked oxidoreductase"/>
    <property type="match status" value="1"/>
</dbReference>
<sequence length="319" mass="35927">MAEGIPEVALVSGQKMPVVGFGTASNPMPPDQKVTIFLDAIEAGYRHFDTAMAYGTEQLLGRAVEEAIRRGLIKTRDELFITSKLWCTYAHHDLVLPAIKQTLSNLGLEYLDLYLIHWPIRLEHKEISFCFDKADILPFEMGPTWEAMEECQRLGLTKSIGVSNFTCKKLTQLLSLAQIPPAVNQVELNIGWQQKKLTTFCKEKGIVVCAWSPLGAYGAGWGSNMVMENPVVGQIAQARGKTKAQVALRWIHEQGVVIIVKSFNKERMRENLKIFDWELSEEDRRLICEIPQKRGSAENIFISSDGPFKTSKDLWDGEI</sequence>
<dbReference type="InterPro" id="IPR023210">
    <property type="entry name" value="NADP_OxRdtase_dom"/>
</dbReference>
<dbReference type="InterPro" id="IPR044497">
    <property type="entry name" value="AKR4A/B"/>
</dbReference>
<keyword evidence="2" id="KW-0560">Oxidoreductase</keyword>
<dbReference type="AlphaFoldDB" id="A0AAV9BNR5"/>
<dbReference type="EMBL" id="JAUJYN010000002">
    <property type="protein sequence ID" value="KAK1278067.1"/>
    <property type="molecule type" value="Genomic_DNA"/>
</dbReference>
<accession>A0AAV9BNR5</accession>
<dbReference type="PRINTS" id="PR00069">
    <property type="entry name" value="ALDKETRDTASE"/>
</dbReference>
<dbReference type="Proteomes" id="UP001179952">
    <property type="component" value="Unassembled WGS sequence"/>
</dbReference>
<evidence type="ECO:0000256" key="2">
    <source>
        <dbReference type="ARBA" id="ARBA00023002"/>
    </source>
</evidence>
<protein>
    <recommendedName>
        <fullName evidence="6">NADP-dependent oxidoreductase domain-containing protein</fullName>
    </recommendedName>
</protein>
<organism evidence="7 8">
    <name type="scientific">Acorus gramineus</name>
    <name type="common">Dwarf sweet flag</name>
    <dbReference type="NCBI Taxonomy" id="55184"/>
    <lineage>
        <taxon>Eukaryota</taxon>
        <taxon>Viridiplantae</taxon>
        <taxon>Streptophyta</taxon>
        <taxon>Embryophyta</taxon>
        <taxon>Tracheophyta</taxon>
        <taxon>Spermatophyta</taxon>
        <taxon>Magnoliopsida</taxon>
        <taxon>Liliopsida</taxon>
        <taxon>Acoraceae</taxon>
        <taxon>Acorus</taxon>
    </lineage>
</organism>
<dbReference type="CDD" id="cd19124">
    <property type="entry name" value="AKR_AKR4A_4B"/>
    <property type="match status" value="1"/>
</dbReference>
<evidence type="ECO:0000256" key="3">
    <source>
        <dbReference type="PIRSR" id="PIRSR000097-1"/>
    </source>
</evidence>
<dbReference type="Gene3D" id="3.20.20.100">
    <property type="entry name" value="NADP-dependent oxidoreductase domain"/>
    <property type="match status" value="1"/>
</dbReference>
<dbReference type="FunFam" id="3.20.20.100:FF:000014">
    <property type="entry name" value="NAD(P)-linked oxidoreductase superfamily protein"/>
    <property type="match status" value="1"/>
</dbReference>
<dbReference type="InterPro" id="IPR020471">
    <property type="entry name" value="AKR"/>
</dbReference>
<keyword evidence="8" id="KW-1185">Reference proteome</keyword>
<dbReference type="GO" id="GO:0033707">
    <property type="term" value="F:3''-deamino-3''-oxonicotianamine reductase activity"/>
    <property type="evidence" value="ECO:0007669"/>
    <property type="project" value="UniProtKB-ARBA"/>
</dbReference>
<dbReference type="InterPro" id="IPR036812">
    <property type="entry name" value="NAD(P)_OxRdtase_dom_sf"/>
</dbReference>
<dbReference type="PROSITE" id="PS00063">
    <property type="entry name" value="ALDOKETO_REDUCTASE_3"/>
    <property type="match status" value="1"/>
</dbReference>
<dbReference type="InterPro" id="IPR018170">
    <property type="entry name" value="Aldo/ket_reductase_CS"/>
</dbReference>
<dbReference type="PROSITE" id="PS00062">
    <property type="entry name" value="ALDOKETO_REDUCTASE_2"/>
    <property type="match status" value="1"/>
</dbReference>
<comment type="similarity">
    <text evidence="1">Belongs to the aldo/keto reductase family.</text>
</comment>
<dbReference type="Pfam" id="PF00248">
    <property type="entry name" value="Aldo_ket_red"/>
    <property type="match status" value="1"/>
</dbReference>
<dbReference type="GO" id="GO:1990641">
    <property type="term" value="P:response to iron ion starvation"/>
    <property type="evidence" value="ECO:0007669"/>
    <property type="project" value="UniProtKB-ARBA"/>
</dbReference>
<dbReference type="PANTHER" id="PTHR11732">
    <property type="entry name" value="ALDO/KETO REDUCTASE"/>
    <property type="match status" value="1"/>
</dbReference>
<feature type="domain" description="NADP-dependent oxidoreductase" evidence="6">
    <location>
        <begin position="21"/>
        <end position="287"/>
    </location>
</feature>
<evidence type="ECO:0000313" key="8">
    <source>
        <dbReference type="Proteomes" id="UP001179952"/>
    </source>
</evidence>
<evidence type="ECO:0000256" key="1">
    <source>
        <dbReference type="ARBA" id="ARBA00007905"/>
    </source>
</evidence>
<name>A0AAV9BNR5_ACOGR</name>
<dbReference type="GO" id="GO:0019290">
    <property type="term" value="P:siderophore biosynthetic process"/>
    <property type="evidence" value="ECO:0007669"/>
    <property type="project" value="UniProtKB-ARBA"/>
</dbReference>
<evidence type="ECO:0000259" key="6">
    <source>
        <dbReference type="Pfam" id="PF00248"/>
    </source>
</evidence>
<comment type="caution">
    <text evidence="7">The sequence shown here is derived from an EMBL/GenBank/DDBJ whole genome shotgun (WGS) entry which is preliminary data.</text>
</comment>
<evidence type="ECO:0000256" key="4">
    <source>
        <dbReference type="PIRSR" id="PIRSR000097-2"/>
    </source>
</evidence>
<feature type="site" description="Lowers pKa of active site Tyr" evidence="5">
    <location>
        <position position="84"/>
    </location>
</feature>
<dbReference type="PROSITE" id="PS00798">
    <property type="entry name" value="ALDOKETO_REDUCTASE_1"/>
    <property type="match status" value="1"/>
</dbReference>
<reference evidence="7" key="2">
    <citation type="submission" date="2023-06" db="EMBL/GenBank/DDBJ databases">
        <authorList>
            <person name="Ma L."/>
            <person name="Liu K.-W."/>
            <person name="Li Z."/>
            <person name="Hsiao Y.-Y."/>
            <person name="Qi Y."/>
            <person name="Fu T."/>
            <person name="Tang G."/>
            <person name="Zhang D."/>
            <person name="Sun W.-H."/>
            <person name="Liu D.-K."/>
            <person name="Li Y."/>
            <person name="Chen G.-Z."/>
            <person name="Liu X.-D."/>
            <person name="Liao X.-Y."/>
            <person name="Jiang Y.-T."/>
            <person name="Yu X."/>
            <person name="Hao Y."/>
            <person name="Huang J."/>
            <person name="Zhao X.-W."/>
            <person name="Ke S."/>
            <person name="Chen Y.-Y."/>
            <person name="Wu W.-L."/>
            <person name="Hsu J.-L."/>
            <person name="Lin Y.-F."/>
            <person name="Huang M.-D."/>
            <person name="Li C.-Y."/>
            <person name="Huang L."/>
            <person name="Wang Z.-W."/>
            <person name="Zhao X."/>
            <person name="Zhong W.-Y."/>
            <person name="Peng D.-H."/>
            <person name="Ahmad S."/>
            <person name="Lan S."/>
            <person name="Zhang J.-S."/>
            <person name="Tsai W.-C."/>
            <person name="Van De Peer Y."/>
            <person name="Liu Z.-J."/>
        </authorList>
    </citation>
    <scope>NUCLEOTIDE SEQUENCE</scope>
    <source>
        <strain evidence="7">SCP</strain>
        <tissue evidence="7">Leaves</tissue>
    </source>
</reference>
<gene>
    <name evidence="7" type="ORF">QJS04_geneDACA017149</name>
</gene>
<feature type="active site" description="Proton donor" evidence="3">
    <location>
        <position position="54"/>
    </location>
</feature>
<proteinExistence type="inferred from homology"/>
<dbReference type="PIRSF" id="PIRSF000097">
    <property type="entry name" value="AKR"/>
    <property type="match status" value="1"/>
</dbReference>
<evidence type="ECO:0000313" key="7">
    <source>
        <dbReference type="EMBL" id="KAK1278067.1"/>
    </source>
</evidence>
<reference evidence="7" key="1">
    <citation type="journal article" date="2023" name="Nat. Commun.">
        <title>Diploid and tetraploid genomes of Acorus and the evolution of monocots.</title>
        <authorList>
            <person name="Ma L."/>
            <person name="Liu K.W."/>
            <person name="Li Z."/>
            <person name="Hsiao Y.Y."/>
            <person name="Qi Y."/>
            <person name="Fu T."/>
            <person name="Tang G.D."/>
            <person name="Zhang D."/>
            <person name="Sun W.H."/>
            <person name="Liu D.K."/>
            <person name="Li Y."/>
            <person name="Chen G.Z."/>
            <person name="Liu X.D."/>
            <person name="Liao X.Y."/>
            <person name="Jiang Y.T."/>
            <person name="Yu X."/>
            <person name="Hao Y."/>
            <person name="Huang J."/>
            <person name="Zhao X.W."/>
            <person name="Ke S."/>
            <person name="Chen Y.Y."/>
            <person name="Wu W.L."/>
            <person name="Hsu J.L."/>
            <person name="Lin Y.F."/>
            <person name="Huang M.D."/>
            <person name="Li C.Y."/>
            <person name="Huang L."/>
            <person name="Wang Z.W."/>
            <person name="Zhao X."/>
            <person name="Zhong W.Y."/>
            <person name="Peng D.H."/>
            <person name="Ahmad S."/>
            <person name="Lan S."/>
            <person name="Zhang J.S."/>
            <person name="Tsai W.C."/>
            <person name="Van de Peer Y."/>
            <person name="Liu Z.J."/>
        </authorList>
    </citation>
    <scope>NUCLEOTIDE SEQUENCE</scope>
    <source>
        <strain evidence="7">SCP</strain>
    </source>
</reference>
<feature type="binding site" evidence="4">
    <location>
        <position position="117"/>
    </location>
    <ligand>
        <name>substrate</name>
    </ligand>
</feature>
<evidence type="ECO:0000256" key="5">
    <source>
        <dbReference type="PIRSR" id="PIRSR000097-3"/>
    </source>
</evidence>